<dbReference type="GO" id="GO:0016829">
    <property type="term" value="F:lyase activity"/>
    <property type="evidence" value="ECO:0007669"/>
    <property type="project" value="UniProtKB-KW"/>
</dbReference>
<dbReference type="PRINTS" id="PR01411">
    <property type="entry name" value="CCMFBIOGNSIS"/>
</dbReference>
<feature type="transmembrane region" description="Helical" evidence="10">
    <location>
        <begin position="42"/>
        <end position="64"/>
    </location>
</feature>
<comment type="caution">
    <text evidence="13">The sequence shown here is derived from an EMBL/GenBank/DDBJ whole genome shotgun (WGS) entry which is preliminary data.</text>
</comment>
<comment type="subcellular location">
    <subcellularLocation>
        <location evidence="1">Cell inner membrane</location>
        <topology evidence="1">Multi-pass membrane protein</topology>
    </subcellularLocation>
</comment>
<evidence type="ECO:0000256" key="5">
    <source>
        <dbReference type="ARBA" id="ARBA00022692"/>
    </source>
</evidence>
<dbReference type="Proteomes" id="UP001243298">
    <property type="component" value="Unassembled WGS sequence"/>
</dbReference>
<feature type="transmembrane region" description="Helical" evidence="10">
    <location>
        <begin position="179"/>
        <end position="199"/>
    </location>
</feature>
<feature type="transmembrane region" description="Helical" evidence="10">
    <location>
        <begin position="354"/>
        <end position="376"/>
    </location>
</feature>
<accession>A0ABT6IW19</accession>
<dbReference type="Pfam" id="PF16327">
    <property type="entry name" value="CcmF_C"/>
    <property type="match status" value="1"/>
</dbReference>
<keyword evidence="13" id="KW-0456">Lyase</keyword>
<keyword evidence="4" id="KW-0997">Cell inner membrane</keyword>
<evidence type="ECO:0000256" key="3">
    <source>
        <dbReference type="ARBA" id="ARBA00022475"/>
    </source>
</evidence>
<dbReference type="EMBL" id="PGFT01000002">
    <property type="protein sequence ID" value="MDH4905988.1"/>
    <property type="molecule type" value="Genomic_DNA"/>
</dbReference>
<organism evidence="13 14">
    <name type="scientific">Psychrobacter pocilloporae</name>
    <dbReference type="NCBI Taxonomy" id="1775882"/>
    <lineage>
        <taxon>Bacteria</taxon>
        <taxon>Pseudomonadati</taxon>
        <taxon>Pseudomonadota</taxon>
        <taxon>Gammaproteobacteria</taxon>
        <taxon>Moraxellales</taxon>
        <taxon>Moraxellaceae</taxon>
        <taxon>Psychrobacter</taxon>
    </lineage>
</organism>
<reference evidence="13 14" key="1">
    <citation type="submission" date="2017-11" db="EMBL/GenBank/DDBJ databases">
        <title>Whole genome sequencing of Psychrobacter pocilloporae S6-60T(=JCM 31058T=LMG 29157T).</title>
        <authorList>
            <person name="Das S.K."/>
        </authorList>
    </citation>
    <scope>NUCLEOTIDE SEQUENCE [LARGE SCALE GENOMIC DNA]</scope>
    <source>
        <strain evidence="13 14">S6-60</strain>
    </source>
</reference>
<dbReference type="PRINTS" id="PR01410">
    <property type="entry name" value="CCBIOGENESIS"/>
</dbReference>
<feature type="transmembrane region" description="Helical" evidence="10">
    <location>
        <begin position="489"/>
        <end position="510"/>
    </location>
</feature>
<evidence type="ECO:0000313" key="14">
    <source>
        <dbReference type="Proteomes" id="UP001243298"/>
    </source>
</evidence>
<keyword evidence="6" id="KW-0201">Cytochrome c-type biogenesis</keyword>
<evidence type="ECO:0000256" key="1">
    <source>
        <dbReference type="ARBA" id="ARBA00004429"/>
    </source>
</evidence>
<dbReference type="RefSeq" id="WP_284719853.1">
    <property type="nucleotide sequence ID" value="NZ_PGFT01000002.1"/>
</dbReference>
<name>A0ABT6IW19_9GAMM</name>
<feature type="transmembrane region" description="Helical" evidence="10">
    <location>
        <begin position="391"/>
        <end position="410"/>
    </location>
</feature>
<dbReference type="InterPro" id="IPR002541">
    <property type="entry name" value="Cyt_c_assembly"/>
</dbReference>
<proteinExistence type="inferred from homology"/>
<dbReference type="PANTHER" id="PTHR43653">
    <property type="entry name" value="CYTOCHROME C ASSEMBLY PROTEIN-RELATED"/>
    <property type="match status" value="1"/>
</dbReference>
<evidence type="ECO:0000256" key="4">
    <source>
        <dbReference type="ARBA" id="ARBA00022519"/>
    </source>
</evidence>
<feature type="transmembrane region" description="Helical" evidence="10">
    <location>
        <begin position="314"/>
        <end position="333"/>
    </location>
</feature>
<evidence type="ECO:0000256" key="8">
    <source>
        <dbReference type="ARBA" id="ARBA00023136"/>
    </source>
</evidence>
<keyword evidence="5 10" id="KW-0812">Transmembrane</keyword>
<keyword evidence="7 10" id="KW-1133">Transmembrane helix</keyword>
<dbReference type="Pfam" id="PF01578">
    <property type="entry name" value="Cytochrom_C_asm"/>
    <property type="match status" value="1"/>
</dbReference>
<feature type="transmembrane region" description="Helical" evidence="10">
    <location>
        <begin position="6"/>
        <end position="30"/>
    </location>
</feature>
<evidence type="ECO:0000259" key="11">
    <source>
        <dbReference type="Pfam" id="PF01578"/>
    </source>
</evidence>
<feature type="transmembrane region" description="Helical" evidence="10">
    <location>
        <begin position="422"/>
        <end position="444"/>
    </location>
</feature>
<dbReference type="PANTHER" id="PTHR43653:SF1">
    <property type="entry name" value="CYTOCHROME C-TYPE BIOGENESIS PROTEIN CCMF"/>
    <property type="match status" value="1"/>
</dbReference>
<evidence type="ECO:0000256" key="10">
    <source>
        <dbReference type="SAM" id="Phobius"/>
    </source>
</evidence>
<dbReference type="NCBIfam" id="NF007691">
    <property type="entry name" value="PRK10369.1"/>
    <property type="match status" value="1"/>
</dbReference>
<keyword evidence="3" id="KW-1003">Cell membrane</keyword>
<evidence type="ECO:0000259" key="12">
    <source>
        <dbReference type="Pfam" id="PF16327"/>
    </source>
</evidence>
<gene>
    <name evidence="13" type="ORF">CUR83_13195</name>
</gene>
<feature type="transmembrane region" description="Helical" evidence="10">
    <location>
        <begin position="251"/>
        <end position="268"/>
    </location>
</feature>
<dbReference type="NCBIfam" id="TIGR00353">
    <property type="entry name" value="nrfE"/>
    <property type="match status" value="1"/>
</dbReference>
<feature type="transmembrane region" description="Helical" evidence="10">
    <location>
        <begin position="97"/>
        <end position="114"/>
    </location>
</feature>
<sequence length="682" mass="75335">MLITELGYFALLTAFVLALLQVILPTIGVIRNQVAWQRLAPSLAWAQFAAMITSFGALITGFYYNDFSLSYVAQYSNTLLPWYYKLSATWGGHEGSLLLWMTIMATWCALVSYFSRGLPLSMRARVLVILAGVQLMMLTMLIFTSSPFERTLPNLAVDGADLNPVLQDFGLIIHPPMLYMGYVGMVVPFAFCMAALWEGRLDAAWTRWSRPWALAAWGFLTIGIALGSWWAYYELGWGGWWFWDPVENASFMPWLVGLALLHSLAVTEKRGVFKAWTIMLAIFAFALSLLGTFLVRSGVLTSVHSFAADPTRGLVILAILGIIVGGGLLMFALRGWRLTIESQYQLVSRESFLVINNVIILIATLVVLLGTLYPIIADAFSLGQVSVGPPYFNALFVPLTWLLLVAMGMGSNIRWKQDKRPLLGVGMVIAASSLVLAAVITYFVSPSAMLNIGVTLAVSFWVLFWMVVDFKDKTKNAPSFLQGLNKLRLSYWGQQTAHIGVLVAVIGIAFTSSLSIERDVAMGIGDTVNVQGYDFEVTEFFEIKGSNFDATQAQVVVSKDGREVAKLTPEKRTYIISTMPTTEAAIDPSLMRDVYVALGEPIADGSNQWALRIYVKPLIRWIWLGAIIMALGGLISMLDKRYRIKKIKAPLLVTGSLATYGVNEVAIEQAISVSTMSTLKEK</sequence>
<feature type="transmembrane region" description="Helical" evidence="10">
    <location>
        <begin position="618"/>
        <end position="638"/>
    </location>
</feature>
<evidence type="ECO:0000256" key="6">
    <source>
        <dbReference type="ARBA" id="ARBA00022748"/>
    </source>
</evidence>
<evidence type="ECO:0000256" key="9">
    <source>
        <dbReference type="ARBA" id="ARBA00037230"/>
    </source>
</evidence>
<evidence type="ECO:0000313" key="13">
    <source>
        <dbReference type="EMBL" id="MDH4905988.1"/>
    </source>
</evidence>
<evidence type="ECO:0000256" key="7">
    <source>
        <dbReference type="ARBA" id="ARBA00022989"/>
    </source>
</evidence>
<feature type="transmembrane region" description="Helical" evidence="10">
    <location>
        <begin position="126"/>
        <end position="145"/>
    </location>
</feature>
<feature type="transmembrane region" description="Helical" evidence="10">
    <location>
        <begin position="211"/>
        <end position="231"/>
    </location>
</feature>
<evidence type="ECO:0000256" key="2">
    <source>
        <dbReference type="ARBA" id="ARBA00009186"/>
    </source>
</evidence>
<dbReference type="InterPro" id="IPR003568">
    <property type="entry name" value="Cyt_c_biogenesis_CcmF"/>
</dbReference>
<dbReference type="InterPro" id="IPR003567">
    <property type="entry name" value="Cyt_c_biogenesis"/>
</dbReference>
<comment type="similarity">
    <text evidence="2">Belongs to the CcmF/CycK/Ccl1/NrfE/CcsA family.</text>
</comment>
<protein>
    <submittedName>
        <fullName evidence="13">Heme lyase NrfEFG subunit NrfE</fullName>
    </submittedName>
</protein>
<feature type="domain" description="Cytochrome c-type biogenesis protein CcmF C-terminal" evidence="12">
    <location>
        <begin position="317"/>
        <end position="640"/>
    </location>
</feature>
<comment type="function">
    <text evidence="9">Required for the biogenesis of c-type cytochromes. Possible subunit of a heme lyase.</text>
</comment>
<feature type="transmembrane region" description="Helical" evidence="10">
    <location>
        <begin position="275"/>
        <end position="294"/>
    </location>
</feature>
<keyword evidence="8 10" id="KW-0472">Membrane</keyword>
<keyword evidence="14" id="KW-1185">Reference proteome</keyword>
<dbReference type="InterPro" id="IPR032523">
    <property type="entry name" value="CcmF_C"/>
</dbReference>
<feature type="domain" description="Cytochrome c assembly protein" evidence="11">
    <location>
        <begin position="90"/>
        <end position="297"/>
    </location>
</feature>
<feature type="transmembrane region" description="Helical" evidence="10">
    <location>
        <begin position="450"/>
        <end position="468"/>
    </location>
</feature>